<name>A0A095ZBV6_9CORY</name>
<evidence type="ECO:0000259" key="2">
    <source>
        <dbReference type="Pfam" id="PF04235"/>
    </source>
</evidence>
<feature type="transmembrane region" description="Helical" evidence="1">
    <location>
        <begin position="211"/>
        <end position="228"/>
    </location>
</feature>
<dbReference type="EMBL" id="JRNE01000058">
    <property type="protein sequence ID" value="KGF16197.1"/>
    <property type="molecule type" value="Genomic_DNA"/>
</dbReference>
<gene>
    <name evidence="3" type="ORF">HMPREF1650_08815</name>
</gene>
<feature type="transmembrane region" description="Helical" evidence="1">
    <location>
        <begin position="235"/>
        <end position="260"/>
    </location>
</feature>
<keyword evidence="1" id="KW-1133">Transmembrane helix</keyword>
<feature type="domain" description="DUF418" evidence="2">
    <location>
        <begin position="164"/>
        <end position="299"/>
    </location>
</feature>
<dbReference type="Pfam" id="PF04235">
    <property type="entry name" value="DUF418"/>
    <property type="match status" value="1"/>
</dbReference>
<evidence type="ECO:0000256" key="1">
    <source>
        <dbReference type="SAM" id="Phobius"/>
    </source>
</evidence>
<keyword evidence="1" id="KW-0812">Transmembrane</keyword>
<accession>A0A095ZBV6</accession>
<feature type="transmembrane region" description="Helical" evidence="1">
    <location>
        <begin position="111"/>
        <end position="131"/>
    </location>
</feature>
<evidence type="ECO:0000313" key="3">
    <source>
        <dbReference type="EMBL" id="KGF16197.1"/>
    </source>
</evidence>
<feature type="transmembrane region" description="Helical" evidence="1">
    <location>
        <begin position="137"/>
        <end position="158"/>
    </location>
</feature>
<feature type="transmembrane region" description="Helical" evidence="1">
    <location>
        <begin position="64"/>
        <end position="83"/>
    </location>
</feature>
<dbReference type="RefSeq" id="WP_035122651.1">
    <property type="nucleotide sequence ID" value="NZ_JRNE01000058.1"/>
</dbReference>
<evidence type="ECO:0000313" key="4">
    <source>
        <dbReference type="Proteomes" id="UP000029548"/>
    </source>
</evidence>
<dbReference type="eggNOG" id="COG2311">
    <property type="taxonomic scope" value="Bacteria"/>
</dbReference>
<proteinExistence type="predicted"/>
<feature type="transmembrane region" description="Helical" evidence="1">
    <location>
        <begin position="12"/>
        <end position="31"/>
    </location>
</feature>
<reference evidence="3 4" key="1">
    <citation type="submission" date="2014-07" db="EMBL/GenBank/DDBJ databases">
        <authorList>
            <person name="McCorrison J."/>
            <person name="Sanka R."/>
            <person name="Torralba M."/>
            <person name="Gillis M."/>
            <person name="Haft D.H."/>
            <person name="Methe B."/>
            <person name="Sutton G."/>
            <person name="Nelson K.E."/>
        </authorList>
    </citation>
    <scope>NUCLEOTIDE SEQUENCE [LARGE SCALE GENOMIC DNA]</scope>
    <source>
        <strain evidence="3 4">DNF00450</strain>
    </source>
</reference>
<dbReference type="Proteomes" id="UP000029548">
    <property type="component" value="Unassembled WGS sequence"/>
</dbReference>
<protein>
    <submittedName>
        <fullName evidence="3">Membrane protein</fullName>
    </submittedName>
</protein>
<feature type="transmembrane region" description="Helical" evidence="1">
    <location>
        <begin position="89"/>
        <end position="106"/>
    </location>
</feature>
<feature type="transmembrane region" description="Helical" evidence="1">
    <location>
        <begin position="266"/>
        <end position="286"/>
    </location>
</feature>
<keyword evidence="1" id="KW-0472">Membrane</keyword>
<feature type="transmembrane region" description="Helical" evidence="1">
    <location>
        <begin position="37"/>
        <end position="57"/>
    </location>
</feature>
<dbReference type="InterPro" id="IPR007349">
    <property type="entry name" value="DUF418"/>
</dbReference>
<comment type="caution">
    <text evidence="3">The sequence shown here is derived from an EMBL/GenBank/DDBJ whole genome shotgun (WGS) entry which is preliminary data.</text>
</comment>
<sequence length="313" mass="33941">MSSPSRIVGLDVARGLAIIGMIIVHMASLLWSTKVVINGVPSALFAVIAGTTLMVIGRNYTFDTLLRLIVRGSVVMLLGLALLPVGGQIQVVLVAMGLTMIIVSWVPPLNVWWKLALFAAATVAATVRYAPYTLPQIYPLLAWIAYFIGGMLLYDVYLKNFVTGSKQRASLTWAVTGVSLVVVAIGMYFRFQMDVPGWLRFTGHTGVLGEILLSVAASAVIFHLCLIVGEKAPKVVYPVAAMGSMSLTVYILHVLTAYWWQQNIALHSTLSALGFVVFFLVIAALWKHFLGKGPMERLVARIIDLAVPAGKKA</sequence>
<feature type="transmembrane region" description="Helical" evidence="1">
    <location>
        <begin position="170"/>
        <end position="191"/>
    </location>
</feature>
<organism evidence="3 4">
    <name type="scientific">Corynebacterium freneyi DNF00450</name>
    <dbReference type="NCBI Taxonomy" id="1287475"/>
    <lineage>
        <taxon>Bacteria</taxon>
        <taxon>Bacillati</taxon>
        <taxon>Actinomycetota</taxon>
        <taxon>Actinomycetes</taxon>
        <taxon>Mycobacteriales</taxon>
        <taxon>Corynebacteriaceae</taxon>
        <taxon>Corynebacterium</taxon>
    </lineage>
</organism>
<dbReference type="AlphaFoldDB" id="A0A095ZBV6"/>